<protein>
    <submittedName>
        <fullName evidence="1">Uncharacterized protein</fullName>
    </submittedName>
</protein>
<accession>A0A809RDH2</accession>
<dbReference type="EMBL" id="AP021858">
    <property type="protein sequence ID" value="BBO24688.1"/>
    <property type="molecule type" value="Genomic_DNA"/>
</dbReference>
<gene>
    <name evidence="1" type="ORF">NPRO_22830</name>
</gene>
<evidence type="ECO:0000313" key="1">
    <source>
        <dbReference type="EMBL" id="BBO24688.1"/>
    </source>
</evidence>
<reference evidence="1" key="1">
    <citation type="journal article" name="DNA Res.">
        <title>The physiological potential of anammox bacteria as revealed by their core genome structure.</title>
        <authorList>
            <person name="Okubo T."/>
            <person name="Toyoda A."/>
            <person name="Fukuhara K."/>
            <person name="Uchiyama I."/>
            <person name="Harigaya Y."/>
            <person name="Kuroiwa M."/>
            <person name="Suzuki T."/>
            <person name="Murakami Y."/>
            <person name="Suwa Y."/>
            <person name="Takami H."/>
        </authorList>
    </citation>
    <scope>NUCLEOTIDE SEQUENCE</scope>
    <source>
        <strain evidence="1">317325-2</strain>
    </source>
</reference>
<sequence length="83" mass="9262">MVGEPALREVKVADAVARIQAEVEDSVSEDERARHKAWLPVWQRPQRGFCAGQAGGTMKCRYSLVIVSVPVTDSARFDKYLID</sequence>
<dbReference type="KEGG" id="npy:NPRO_22830"/>
<name>A0A809RDH2_9BACT</name>
<organism evidence="1 2">
    <name type="scientific">Candidatus Nitrosymbiomonas proteolyticus</name>
    <dbReference type="NCBI Taxonomy" id="2608984"/>
    <lineage>
        <taxon>Bacteria</taxon>
        <taxon>Bacillati</taxon>
        <taxon>Armatimonadota</taxon>
        <taxon>Armatimonadota incertae sedis</taxon>
        <taxon>Candidatus Nitrosymbiomonas</taxon>
    </lineage>
</organism>
<dbReference type="Proteomes" id="UP000662873">
    <property type="component" value="Chromosome"/>
</dbReference>
<evidence type="ECO:0000313" key="2">
    <source>
        <dbReference type="Proteomes" id="UP000662873"/>
    </source>
</evidence>
<proteinExistence type="predicted"/>
<dbReference type="AlphaFoldDB" id="A0A809RDH2"/>